<evidence type="ECO:0000313" key="3">
    <source>
        <dbReference type="Proteomes" id="UP000304951"/>
    </source>
</evidence>
<feature type="region of interest" description="Disordered" evidence="1">
    <location>
        <begin position="539"/>
        <end position="577"/>
    </location>
</feature>
<dbReference type="AlphaFoldDB" id="A0A4S8SYY5"/>
<organism evidence="2 3">
    <name type="scientific">Aureobasidium pullulans</name>
    <name type="common">Black yeast</name>
    <name type="synonym">Pullularia pullulans</name>
    <dbReference type="NCBI Taxonomy" id="5580"/>
    <lineage>
        <taxon>Eukaryota</taxon>
        <taxon>Fungi</taxon>
        <taxon>Dikarya</taxon>
        <taxon>Ascomycota</taxon>
        <taxon>Pezizomycotina</taxon>
        <taxon>Dothideomycetes</taxon>
        <taxon>Dothideomycetidae</taxon>
        <taxon>Dothideales</taxon>
        <taxon>Saccotheciaceae</taxon>
        <taxon>Aureobasidium</taxon>
    </lineage>
</organism>
<feature type="compositionally biased region" description="Polar residues" evidence="1">
    <location>
        <begin position="149"/>
        <end position="164"/>
    </location>
</feature>
<accession>A0A4S8SYY5</accession>
<gene>
    <name evidence="2" type="ORF">D6D28_01295</name>
</gene>
<feature type="compositionally biased region" description="Polar residues" evidence="1">
    <location>
        <begin position="264"/>
        <end position="281"/>
    </location>
</feature>
<feature type="region of interest" description="Disordered" evidence="1">
    <location>
        <begin position="606"/>
        <end position="642"/>
    </location>
</feature>
<name>A0A4S8SYY5_AURPU</name>
<proteinExistence type="predicted"/>
<dbReference type="Proteomes" id="UP000304951">
    <property type="component" value="Unassembled WGS sequence"/>
</dbReference>
<evidence type="ECO:0000313" key="2">
    <source>
        <dbReference type="EMBL" id="THV76195.1"/>
    </source>
</evidence>
<feature type="compositionally biased region" description="Polar residues" evidence="1">
    <location>
        <begin position="606"/>
        <end position="623"/>
    </location>
</feature>
<feature type="region of interest" description="Disordered" evidence="1">
    <location>
        <begin position="143"/>
        <end position="281"/>
    </location>
</feature>
<feature type="compositionally biased region" description="Basic and acidic residues" evidence="1">
    <location>
        <begin position="202"/>
        <end position="213"/>
    </location>
</feature>
<feature type="compositionally biased region" description="Pro residues" evidence="1">
    <location>
        <begin position="558"/>
        <end position="567"/>
    </location>
</feature>
<evidence type="ECO:0000256" key="1">
    <source>
        <dbReference type="SAM" id="MobiDB-lite"/>
    </source>
</evidence>
<reference evidence="2 3" key="1">
    <citation type="submission" date="2018-10" db="EMBL/GenBank/DDBJ databases">
        <title>Fifty Aureobasidium pullulans genomes reveal a recombining polyextremotolerant generalist.</title>
        <authorList>
            <person name="Gostincar C."/>
            <person name="Turk M."/>
            <person name="Zajc J."/>
            <person name="Gunde-Cimerman N."/>
        </authorList>
    </citation>
    <scope>NUCLEOTIDE SEQUENCE [LARGE SCALE GENOMIC DNA]</scope>
    <source>
        <strain evidence="2 3">EXF-11900</strain>
    </source>
</reference>
<dbReference type="EMBL" id="QZAF01000024">
    <property type="protein sequence ID" value="THV76195.1"/>
    <property type="molecule type" value="Genomic_DNA"/>
</dbReference>
<sequence>MFPIVLPYRATGNSKHGGYKTPILSNLLFHHPISEFNLPIMDDPTFMLLQLQQNVQFLRTHDARLLTCLTYDKNNEPYWTYAIVTYDKYGNVEDYHDPHGGLAEWSKDPLEILKKLHWKVAGFVANRLIHNYRPRLRTLTQQRADEASIKSNPSSDDSNAQTFTDAEPYQPQKLGPAHFPQPSPMLGSETWSSNSIMSRAEPVNKQRNADIKSHRPQKLGPSHFPQPSPSLGSETWHPPNLPSRAKLSGSANKQQEHAFGTDGPSIQQQIQATAQRGRSVRSAVNQSYDSLGKGEMSMYSQAHATAQRDKFRSTKSKLHSEELGLNSSALQHAEESQISFANTASIPHRGADQQQQSRARHYVLGDNAARREIVRRSEALEAEALSPWIRNNYNDPVASTVNTKNQSILPEPLTSHPPRGQPISIMIDRETFNMQQTNPVEFAHRVNLASLAMAGQAHRDREPIARSKYEGQEYLNDESRQVISEMEKHDDFDSFFNVFAQARDADRRTASQTPLIHFPGSPESDKTVTPFHTFMNEGSISRRRRSTPTRFDQEITDPVPPAAPFPPSTSWYTSRDPSYPPYPPTLSTSRSEAAMPRNISASSEAIRRNFSTSNETLRRSTPNDNDEMPLEPRHPLQTQQPREGEPIHVEIQHDRDVFRRTGQIFRVVGRKMHLTEGMTGTECWKRKRRGEMI</sequence>
<comment type="caution">
    <text evidence="2">The sequence shown here is derived from an EMBL/GenBank/DDBJ whole genome shotgun (WGS) entry which is preliminary data.</text>
</comment>
<protein>
    <submittedName>
        <fullName evidence="2">Uncharacterized protein</fullName>
    </submittedName>
</protein>